<keyword evidence="5" id="KW-1185">Reference proteome</keyword>
<gene>
    <name evidence="4" type="ORF">MEUPH1_LOCUS11485</name>
</gene>
<feature type="region of interest" description="Disordered" evidence="2">
    <location>
        <begin position="1"/>
        <end position="83"/>
    </location>
</feature>
<keyword evidence="1" id="KW-0862">Zinc</keyword>
<accession>A0AAV0WIV3</accession>
<feature type="compositionally biased region" description="Polar residues" evidence="2">
    <location>
        <begin position="7"/>
        <end position="28"/>
    </location>
</feature>
<dbReference type="GO" id="GO:0008270">
    <property type="term" value="F:zinc ion binding"/>
    <property type="evidence" value="ECO:0007669"/>
    <property type="project" value="UniProtKB-KW"/>
</dbReference>
<dbReference type="AlphaFoldDB" id="A0AAV0WIV3"/>
<dbReference type="PANTHER" id="PTHR46179:SF26">
    <property type="entry name" value="ZINC FINGER PROTEIN 423 HOMOLOG"/>
    <property type="match status" value="1"/>
</dbReference>
<proteinExistence type="predicted"/>
<dbReference type="InterPro" id="IPR013087">
    <property type="entry name" value="Znf_C2H2_type"/>
</dbReference>
<dbReference type="EMBL" id="CARXXK010000002">
    <property type="protein sequence ID" value="CAI6355656.1"/>
    <property type="molecule type" value="Genomic_DNA"/>
</dbReference>
<evidence type="ECO:0000256" key="2">
    <source>
        <dbReference type="SAM" id="MobiDB-lite"/>
    </source>
</evidence>
<dbReference type="InterPro" id="IPR051061">
    <property type="entry name" value="Zinc_finger_trans_reg"/>
</dbReference>
<feature type="domain" description="C2H2-type" evidence="3">
    <location>
        <begin position="172"/>
        <end position="201"/>
    </location>
</feature>
<feature type="compositionally biased region" description="Basic and acidic residues" evidence="2">
    <location>
        <begin position="218"/>
        <end position="231"/>
    </location>
</feature>
<dbReference type="GO" id="GO:0006357">
    <property type="term" value="P:regulation of transcription by RNA polymerase II"/>
    <property type="evidence" value="ECO:0007669"/>
    <property type="project" value="TreeGrafter"/>
</dbReference>
<evidence type="ECO:0000313" key="4">
    <source>
        <dbReference type="EMBL" id="CAI6355656.1"/>
    </source>
</evidence>
<dbReference type="Gene3D" id="3.30.160.60">
    <property type="entry name" value="Classic Zinc Finger"/>
    <property type="match status" value="1"/>
</dbReference>
<evidence type="ECO:0000256" key="1">
    <source>
        <dbReference type="PROSITE-ProRule" id="PRU00042"/>
    </source>
</evidence>
<reference evidence="4 5" key="1">
    <citation type="submission" date="2023-01" db="EMBL/GenBank/DDBJ databases">
        <authorList>
            <person name="Whitehead M."/>
        </authorList>
    </citation>
    <scope>NUCLEOTIDE SEQUENCE [LARGE SCALE GENOMIC DNA]</scope>
</reference>
<keyword evidence="1" id="KW-0863">Zinc-finger</keyword>
<feature type="region of interest" description="Disordered" evidence="2">
    <location>
        <begin position="210"/>
        <end position="263"/>
    </location>
</feature>
<dbReference type="Proteomes" id="UP001160148">
    <property type="component" value="Unassembled WGS sequence"/>
</dbReference>
<dbReference type="PROSITE" id="PS50157">
    <property type="entry name" value="ZINC_FINGER_C2H2_2"/>
    <property type="match status" value="1"/>
</dbReference>
<dbReference type="PROSITE" id="PS00028">
    <property type="entry name" value="ZINC_FINGER_C2H2_1"/>
    <property type="match status" value="1"/>
</dbReference>
<protein>
    <recommendedName>
        <fullName evidence="3">C2H2-type domain-containing protein</fullName>
    </recommendedName>
</protein>
<dbReference type="GO" id="GO:0003712">
    <property type="term" value="F:transcription coregulator activity"/>
    <property type="evidence" value="ECO:0007669"/>
    <property type="project" value="TreeGrafter"/>
</dbReference>
<organism evidence="4 5">
    <name type="scientific">Macrosiphum euphorbiae</name>
    <name type="common">potato aphid</name>
    <dbReference type="NCBI Taxonomy" id="13131"/>
    <lineage>
        <taxon>Eukaryota</taxon>
        <taxon>Metazoa</taxon>
        <taxon>Ecdysozoa</taxon>
        <taxon>Arthropoda</taxon>
        <taxon>Hexapoda</taxon>
        <taxon>Insecta</taxon>
        <taxon>Pterygota</taxon>
        <taxon>Neoptera</taxon>
        <taxon>Paraneoptera</taxon>
        <taxon>Hemiptera</taxon>
        <taxon>Sternorrhyncha</taxon>
        <taxon>Aphidomorpha</taxon>
        <taxon>Aphidoidea</taxon>
        <taxon>Aphididae</taxon>
        <taxon>Macrosiphini</taxon>
        <taxon>Macrosiphum</taxon>
    </lineage>
</organism>
<feature type="compositionally biased region" description="Low complexity" evidence="2">
    <location>
        <begin position="44"/>
        <end position="81"/>
    </location>
</feature>
<dbReference type="PANTHER" id="PTHR46179">
    <property type="entry name" value="ZINC FINGER PROTEIN"/>
    <property type="match status" value="1"/>
</dbReference>
<name>A0AAV0WIV3_9HEMI</name>
<evidence type="ECO:0000313" key="5">
    <source>
        <dbReference type="Proteomes" id="UP001160148"/>
    </source>
</evidence>
<dbReference type="GO" id="GO:0005634">
    <property type="term" value="C:nucleus"/>
    <property type="evidence" value="ECO:0007669"/>
    <property type="project" value="TreeGrafter"/>
</dbReference>
<evidence type="ECO:0000259" key="3">
    <source>
        <dbReference type="PROSITE" id="PS50157"/>
    </source>
</evidence>
<dbReference type="SMART" id="SM00355">
    <property type="entry name" value="ZnF_C2H2"/>
    <property type="match status" value="2"/>
</dbReference>
<comment type="caution">
    <text evidence="4">The sequence shown here is derived from an EMBL/GenBank/DDBJ whole genome shotgun (WGS) entry which is preliminary data.</text>
</comment>
<keyword evidence="1" id="KW-0479">Metal-binding</keyword>
<sequence>MPATRAHTGSSQVAGPSSRQDATTTGTPSRLPVPSTTTQRRRATSQQSADPHTSSSITTSTPTRRVTAPTSTATTTSPTARRQPVLSDLELQFFFPAPQTLKCPVEGCSAQFRAEAWTAAKQSVTRHVRSMHNISVAINVHCSGCDVKLGVRPGSHKCTVLIAVDVATTARFTCPIDGCEKSYPSKQGLANHIRNHRRQDAVNAATVPMPRPATRQQRRVDPRPAPRRGGDARVPVLQVADAGVRNNNGRPEPRTPGRVFTDATRDWPIDPKFVANFFISI</sequence>